<dbReference type="Proteomes" id="UP000235388">
    <property type="component" value="Unassembled WGS sequence"/>
</dbReference>
<sequence length="195" mass="22430">MSYTKFKLMLALIGNVLAKLVNSWLGDIGKAWRALSEQKKEVFKAKVFQHFSKLPIPDDPDEEDDDNDKTDTFQATISHEEELIYQPLYQKLVNHNKVNLLLVQKDDGPDPKSKTEKQVINHINRVNSKLFTISNLYNLTYYVLVATRFPGSGRFCKELSNNPVWLGVAQDRWKSKGNFEAYCHGRAIQKAVEKL</sequence>
<keyword evidence="3" id="KW-1185">Reference proteome</keyword>
<name>A0A2N5T0W3_9BASI</name>
<accession>A0A2N5T0W3</accession>
<organism evidence="2 3">
    <name type="scientific">Puccinia coronata f. sp. avenae</name>
    <dbReference type="NCBI Taxonomy" id="200324"/>
    <lineage>
        <taxon>Eukaryota</taxon>
        <taxon>Fungi</taxon>
        <taxon>Dikarya</taxon>
        <taxon>Basidiomycota</taxon>
        <taxon>Pucciniomycotina</taxon>
        <taxon>Pucciniomycetes</taxon>
        <taxon>Pucciniales</taxon>
        <taxon>Pucciniaceae</taxon>
        <taxon>Puccinia</taxon>
    </lineage>
</organism>
<evidence type="ECO:0000256" key="1">
    <source>
        <dbReference type="SAM" id="SignalP"/>
    </source>
</evidence>
<evidence type="ECO:0000313" key="2">
    <source>
        <dbReference type="EMBL" id="PLW19139.1"/>
    </source>
</evidence>
<feature type="chain" id="PRO_5014672406" evidence="1">
    <location>
        <begin position="19"/>
        <end position="195"/>
    </location>
</feature>
<evidence type="ECO:0000313" key="3">
    <source>
        <dbReference type="Proteomes" id="UP000235388"/>
    </source>
</evidence>
<proteinExistence type="predicted"/>
<keyword evidence="1" id="KW-0732">Signal</keyword>
<feature type="signal peptide" evidence="1">
    <location>
        <begin position="1"/>
        <end position="18"/>
    </location>
</feature>
<reference evidence="2 3" key="1">
    <citation type="submission" date="2017-11" db="EMBL/GenBank/DDBJ databases">
        <title>De novo assembly and phasing of dikaryotic genomes from two isolates of Puccinia coronata f. sp. avenae, the causal agent of oat crown rust.</title>
        <authorList>
            <person name="Miller M.E."/>
            <person name="Zhang Y."/>
            <person name="Omidvar V."/>
            <person name="Sperschneider J."/>
            <person name="Schwessinger B."/>
            <person name="Raley C."/>
            <person name="Palmer J.M."/>
            <person name="Garnica D."/>
            <person name="Upadhyaya N."/>
            <person name="Rathjen J."/>
            <person name="Taylor J.M."/>
            <person name="Park R.F."/>
            <person name="Dodds P.N."/>
            <person name="Hirsch C.D."/>
            <person name="Kianian S.F."/>
            <person name="Figueroa M."/>
        </authorList>
    </citation>
    <scope>NUCLEOTIDE SEQUENCE [LARGE SCALE GENOMIC DNA]</scope>
    <source>
        <strain evidence="2">12NC29</strain>
    </source>
</reference>
<comment type="caution">
    <text evidence="2">The sequence shown here is derived from an EMBL/GenBank/DDBJ whole genome shotgun (WGS) entry which is preliminary data.</text>
</comment>
<dbReference type="AlphaFoldDB" id="A0A2N5T0W3"/>
<dbReference type="OrthoDB" id="2506374at2759"/>
<dbReference type="EMBL" id="PGCJ01000818">
    <property type="protein sequence ID" value="PLW19139.1"/>
    <property type="molecule type" value="Genomic_DNA"/>
</dbReference>
<gene>
    <name evidence="2" type="ORF">PCANC_16150</name>
</gene>
<protein>
    <submittedName>
        <fullName evidence="2">Uncharacterized protein</fullName>
    </submittedName>
</protein>